<organism evidence="1 2">
    <name type="scientific">Cohnella suwonensis</name>
    <dbReference type="NCBI Taxonomy" id="696072"/>
    <lineage>
        <taxon>Bacteria</taxon>
        <taxon>Bacillati</taxon>
        <taxon>Bacillota</taxon>
        <taxon>Bacilli</taxon>
        <taxon>Bacillales</taxon>
        <taxon>Paenibacillaceae</taxon>
        <taxon>Cohnella</taxon>
    </lineage>
</organism>
<protein>
    <submittedName>
        <fullName evidence="1">Uncharacterized protein</fullName>
    </submittedName>
</protein>
<sequence length="41" mass="4753">MRMIGLSVDRWIGWSVDRWIGRESGGKRCRLSAAAVFIRMQ</sequence>
<dbReference type="Proteomes" id="UP001596105">
    <property type="component" value="Unassembled WGS sequence"/>
</dbReference>
<evidence type="ECO:0000313" key="1">
    <source>
        <dbReference type="EMBL" id="MFC5470332.1"/>
    </source>
</evidence>
<dbReference type="EMBL" id="JBHSMH010000055">
    <property type="protein sequence ID" value="MFC5470332.1"/>
    <property type="molecule type" value="Genomic_DNA"/>
</dbReference>
<keyword evidence="2" id="KW-1185">Reference proteome</keyword>
<name>A0ABW0LZJ4_9BACL</name>
<accession>A0ABW0LZJ4</accession>
<comment type="caution">
    <text evidence="1">The sequence shown here is derived from an EMBL/GenBank/DDBJ whole genome shotgun (WGS) entry which is preliminary data.</text>
</comment>
<dbReference type="RefSeq" id="WP_378082666.1">
    <property type="nucleotide sequence ID" value="NZ_JBHSMH010000055.1"/>
</dbReference>
<reference evidence="2" key="1">
    <citation type="journal article" date="2019" name="Int. J. Syst. Evol. Microbiol.">
        <title>The Global Catalogue of Microorganisms (GCM) 10K type strain sequencing project: providing services to taxonomists for standard genome sequencing and annotation.</title>
        <authorList>
            <consortium name="The Broad Institute Genomics Platform"/>
            <consortium name="The Broad Institute Genome Sequencing Center for Infectious Disease"/>
            <person name="Wu L."/>
            <person name="Ma J."/>
        </authorList>
    </citation>
    <scope>NUCLEOTIDE SEQUENCE [LARGE SCALE GENOMIC DNA]</scope>
    <source>
        <strain evidence="2">CCUG 57113</strain>
    </source>
</reference>
<proteinExistence type="predicted"/>
<gene>
    <name evidence="1" type="ORF">ACFPPD_16620</name>
</gene>
<evidence type="ECO:0000313" key="2">
    <source>
        <dbReference type="Proteomes" id="UP001596105"/>
    </source>
</evidence>